<dbReference type="EMBL" id="MDYN01000145">
    <property type="protein sequence ID" value="OQD75860.1"/>
    <property type="molecule type" value="Genomic_DNA"/>
</dbReference>
<reference evidence="2" key="1">
    <citation type="journal article" date="2017" name="Nat. Microbiol.">
        <title>Global analysis of biosynthetic gene clusters reveals vast potential of secondary metabolite production in Penicillium species.</title>
        <authorList>
            <person name="Nielsen J.C."/>
            <person name="Grijseels S."/>
            <person name="Prigent S."/>
            <person name="Ji B."/>
            <person name="Dainat J."/>
            <person name="Nielsen K.F."/>
            <person name="Frisvad J.C."/>
            <person name="Workman M."/>
            <person name="Nielsen J."/>
        </authorList>
    </citation>
    <scope>NUCLEOTIDE SEQUENCE [LARGE SCALE GENOMIC DNA]</scope>
    <source>
        <strain evidence="2">IBT 31811</strain>
    </source>
</reference>
<name>A0A1V6PFK5_9EURO</name>
<evidence type="ECO:0000313" key="1">
    <source>
        <dbReference type="EMBL" id="OQD75860.1"/>
    </source>
</evidence>
<keyword evidence="2" id="KW-1185">Reference proteome</keyword>
<comment type="caution">
    <text evidence="1">The sequence shown here is derived from an EMBL/GenBank/DDBJ whole genome shotgun (WGS) entry which is preliminary data.</text>
</comment>
<accession>A0A1V6PFK5</accession>
<organism evidence="1 2">
    <name type="scientific">Penicillium antarcticum</name>
    <dbReference type="NCBI Taxonomy" id="416450"/>
    <lineage>
        <taxon>Eukaryota</taxon>
        <taxon>Fungi</taxon>
        <taxon>Dikarya</taxon>
        <taxon>Ascomycota</taxon>
        <taxon>Pezizomycotina</taxon>
        <taxon>Eurotiomycetes</taxon>
        <taxon>Eurotiomycetidae</taxon>
        <taxon>Eurotiales</taxon>
        <taxon>Aspergillaceae</taxon>
        <taxon>Penicillium</taxon>
    </lineage>
</organism>
<gene>
    <name evidence="1" type="ORF">PENANT_c145G07857</name>
</gene>
<dbReference type="AlphaFoldDB" id="A0A1V6PFK5"/>
<dbReference type="Proteomes" id="UP000191672">
    <property type="component" value="Unassembled WGS sequence"/>
</dbReference>
<sequence>MCSWKQGGRSQERHEYSWEFMHSQEQGFRSQVTSSLYQMLTQHWYILSELVKCPGDPRIPRNKDRFLGQNTPRQTIATEQTEPEDKCRGDHMIEKLLVLLSYCTCNNKRLMTKGYELSKKCEWHSASSSA</sequence>
<evidence type="ECO:0000313" key="2">
    <source>
        <dbReference type="Proteomes" id="UP000191672"/>
    </source>
</evidence>
<protein>
    <submittedName>
        <fullName evidence="1">Uncharacterized protein</fullName>
    </submittedName>
</protein>
<proteinExistence type="predicted"/>